<gene>
    <name evidence="2" type="ORF">LPMP_281810</name>
</gene>
<dbReference type="eggNOG" id="ENOG502RY73">
    <property type="taxonomic scope" value="Eukaryota"/>
</dbReference>
<dbReference type="AlphaFoldDB" id="A0A088RX28"/>
<dbReference type="KEGG" id="lpan:LPMP_281810"/>
<feature type="region of interest" description="Disordered" evidence="1">
    <location>
        <begin position="201"/>
        <end position="227"/>
    </location>
</feature>
<dbReference type="VEuPathDB" id="TriTrypDB:LPMP_281810"/>
<organism evidence="2 3">
    <name type="scientific">Leishmania panamensis</name>
    <dbReference type="NCBI Taxonomy" id="5679"/>
    <lineage>
        <taxon>Eukaryota</taxon>
        <taxon>Discoba</taxon>
        <taxon>Euglenozoa</taxon>
        <taxon>Kinetoplastea</taxon>
        <taxon>Metakinetoplastina</taxon>
        <taxon>Trypanosomatida</taxon>
        <taxon>Trypanosomatidae</taxon>
        <taxon>Leishmaniinae</taxon>
        <taxon>Leishmania</taxon>
        <taxon>Leishmania guyanensis species complex</taxon>
    </lineage>
</organism>
<name>A0A088RX28_LEIPA</name>
<dbReference type="EMBL" id="CP009397">
    <property type="protein sequence ID" value="AIN99814.1"/>
    <property type="molecule type" value="Genomic_DNA"/>
</dbReference>
<dbReference type="GeneID" id="22576626"/>
<proteinExistence type="predicted"/>
<keyword evidence="3" id="KW-1185">Reference proteome</keyword>
<feature type="region of interest" description="Disordered" evidence="1">
    <location>
        <begin position="1"/>
        <end position="69"/>
    </location>
</feature>
<accession>A0A088RX28</accession>
<dbReference type="OrthoDB" id="272814at2759"/>
<dbReference type="RefSeq" id="XP_010700521.1">
    <property type="nucleotide sequence ID" value="XM_010702219.1"/>
</dbReference>
<dbReference type="VEuPathDB" id="TriTrypDB:LPAL13_280024500"/>
<feature type="region of interest" description="Disordered" evidence="1">
    <location>
        <begin position="343"/>
        <end position="365"/>
    </location>
</feature>
<reference evidence="2 3" key="1">
    <citation type="journal article" date="2015" name="Sci. Rep.">
        <title>The genome of Leishmania panamensis: insights into genomics of the L. (Viannia) subgenus.</title>
        <authorList>
            <person name="Llanes A."/>
            <person name="Restrepo C.M."/>
            <person name="Vecchio G.D."/>
            <person name="Anguizola F.J."/>
            <person name="Lleonart R."/>
        </authorList>
    </citation>
    <scope>NUCLEOTIDE SEQUENCE [LARGE SCALE GENOMIC DNA]</scope>
    <source>
        <strain evidence="2 3">MHOM/PA/94/PSC-1</strain>
    </source>
</reference>
<feature type="compositionally biased region" description="Polar residues" evidence="1">
    <location>
        <begin position="356"/>
        <end position="365"/>
    </location>
</feature>
<protein>
    <submittedName>
        <fullName evidence="2">Uncharacterized protein</fullName>
    </submittedName>
</protein>
<evidence type="ECO:0000313" key="3">
    <source>
        <dbReference type="Proteomes" id="UP000063063"/>
    </source>
</evidence>
<sequence>MPQPTRSAQLSVPTPAPTKTSVMHSQPRPRLAGVSPSAVLVNTTLGVPPGPMLRQHSTTPEVSPLNSKSASTAAWSPTMSSPLPSVPANSWYAKPFVERPGVPISAFHRDHRGKIIFSSRPVPVEGSELLALPGQKLQTLTVCEVGKDLLYGMAYLYATPLAIEHQWRGRVAHLLQVRKQQAPIPDIMRRGVQGFTILQRQQPAQGGERVSTLMPSSSPKPPPSLPASPGLIAEASAKYRSTMRFERGETTVYDRPADNFLFGIKLFVNEELVEDHYPDVHALPQCTATITAKEAAQFWSCVPFVLVGYLNQTLLDPISLFHTLSLNFVEHLLRVKLPGRGPSGPAAKGGMAASTRLPSSTPDPSPHTNAALLELPFRVEVVYGCRAEAFYCTHFIARGSCVLRMTEASKPSLKSYEEKLRALVKRRHTAPQLIPHPMSFPSPPPACAGCGYPLQYRCIVCGASVCGRSVCELNPVLGYPRACTRHALQ</sequence>
<dbReference type="Proteomes" id="UP000063063">
    <property type="component" value="Chromosome 28"/>
</dbReference>
<evidence type="ECO:0000256" key="1">
    <source>
        <dbReference type="SAM" id="MobiDB-lite"/>
    </source>
</evidence>
<evidence type="ECO:0000313" key="2">
    <source>
        <dbReference type="EMBL" id="AIN99814.1"/>
    </source>
</evidence>
<feature type="compositionally biased region" description="Polar residues" evidence="1">
    <location>
        <begin position="1"/>
        <end position="24"/>
    </location>
</feature>
<feature type="compositionally biased region" description="Polar residues" evidence="1">
    <location>
        <begin position="55"/>
        <end position="69"/>
    </location>
</feature>